<dbReference type="FunFam" id="2.10.25.10:FF:000118">
    <property type="entry name" value="protein delta homolog 2"/>
    <property type="match status" value="1"/>
</dbReference>
<protein>
    <recommendedName>
        <fullName evidence="4">EGF-like domain-containing protein</fullName>
    </recommendedName>
</protein>
<dbReference type="Ensembl" id="ENSCABT00000008036.1">
    <property type="protein sequence ID" value="ENSCABP00000007360.1"/>
    <property type="gene ID" value="ENSCABG00000005561.1"/>
</dbReference>
<dbReference type="PROSITE" id="PS50026">
    <property type="entry name" value="EGF_3"/>
    <property type="match status" value="1"/>
</dbReference>
<evidence type="ECO:0000313" key="5">
    <source>
        <dbReference type="Ensembl" id="ENSCABP00000007360.1"/>
    </source>
</evidence>
<keyword evidence="2 3" id="KW-1015">Disulfide bond</keyword>
<dbReference type="CDD" id="cd00054">
    <property type="entry name" value="EGF_CA"/>
    <property type="match status" value="1"/>
</dbReference>
<dbReference type="SUPFAM" id="SSF57196">
    <property type="entry name" value="EGF/Laminin"/>
    <property type="match status" value="1"/>
</dbReference>
<dbReference type="Proteomes" id="UP000694404">
    <property type="component" value="Unplaced"/>
</dbReference>
<evidence type="ECO:0000256" key="3">
    <source>
        <dbReference type="PROSITE-ProRule" id="PRU00076"/>
    </source>
</evidence>
<evidence type="ECO:0000259" key="4">
    <source>
        <dbReference type="PROSITE" id="PS50026"/>
    </source>
</evidence>
<keyword evidence="1 3" id="KW-0245">EGF-like domain</keyword>
<dbReference type="InterPro" id="IPR000742">
    <property type="entry name" value="EGF"/>
</dbReference>
<dbReference type="Gene3D" id="2.10.25.10">
    <property type="entry name" value="Laminin"/>
    <property type="match status" value="1"/>
</dbReference>
<keyword evidence="6" id="KW-1185">Reference proteome</keyword>
<organism evidence="5 6">
    <name type="scientific">Chelonoidis abingdonii</name>
    <name type="common">Abingdon island giant tortoise</name>
    <name type="synonym">Testudo abingdonii</name>
    <dbReference type="NCBI Taxonomy" id="106734"/>
    <lineage>
        <taxon>Eukaryota</taxon>
        <taxon>Metazoa</taxon>
        <taxon>Chordata</taxon>
        <taxon>Craniata</taxon>
        <taxon>Vertebrata</taxon>
        <taxon>Euteleostomi</taxon>
        <taxon>Archelosauria</taxon>
        <taxon>Testudinata</taxon>
        <taxon>Testudines</taxon>
        <taxon>Cryptodira</taxon>
        <taxon>Durocryptodira</taxon>
        <taxon>Testudinoidea</taxon>
        <taxon>Testudinidae</taxon>
        <taxon>Chelonoidis</taxon>
    </lineage>
</organism>
<feature type="domain" description="EGF-like" evidence="4">
    <location>
        <begin position="19"/>
        <end position="58"/>
    </location>
</feature>
<dbReference type="Pfam" id="PF00008">
    <property type="entry name" value="EGF"/>
    <property type="match status" value="1"/>
</dbReference>
<dbReference type="SMART" id="SM00181">
    <property type="entry name" value="EGF"/>
    <property type="match status" value="1"/>
</dbReference>
<name>A0A8C0GDT0_CHEAB</name>
<dbReference type="PROSITE" id="PS01186">
    <property type="entry name" value="EGF_2"/>
    <property type="match status" value="1"/>
</dbReference>
<feature type="disulfide bond" evidence="3">
    <location>
        <begin position="48"/>
        <end position="57"/>
    </location>
</feature>
<evidence type="ECO:0000256" key="1">
    <source>
        <dbReference type="ARBA" id="ARBA00022536"/>
    </source>
</evidence>
<dbReference type="PROSITE" id="PS00022">
    <property type="entry name" value="EGF_1"/>
    <property type="match status" value="1"/>
</dbReference>
<evidence type="ECO:0000313" key="6">
    <source>
        <dbReference type="Proteomes" id="UP000694404"/>
    </source>
</evidence>
<dbReference type="AlphaFoldDB" id="A0A8C0GDT0"/>
<evidence type="ECO:0000256" key="2">
    <source>
        <dbReference type="ARBA" id="ARBA00023157"/>
    </source>
</evidence>
<reference evidence="5" key="1">
    <citation type="submission" date="2025-08" db="UniProtKB">
        <authorList>
            <consortium name="Ensembl"/>
        </authorList>
    </citation>
    <scope>IDENTIFICATION</scope>
</reference>
<proteinExistence type="predicted"/>
<accession>A0A8C0GDT0</accession>
<sequence>WLHRVLSWGEDPSLNLKPLGDLFPWNLCENDGTCIEDSNSSSNFSCVCPEGYEGPLCEAEVQGKKAILNVIGKVKCSRSKNLVR</sequence>
<reference evidence="5" key="2">
    <citation type="submission" date="2025-09" db="UniProtKB">
        <authorList>
            <consortium name="Ensembl"/>
        </authorList>
    </citation>
    <scope>IDENTIFICATION</scope>
</reference>
<comment type="caution">
    <text evidence="3">Lacks conserved residue(s) required for the propagation of feature annotation.</text>
</comment>